<keyword evidence="2" id="KW-1185">Reference proteome</keyword>
<evidence type="ECO:0000313" key="1">
    <source>
        <dbReference type="EMBL" id="RKE04618.1"/>
    </source>
</evidence>
<dbReference type="Proteomes" id="UP000284531">
    <property type="component" value="Unassembled WGS sequence"/>
</dbReference>
<sequence>MMNMICADEVYSYNNYKALEISQAFCLPSHLNALCII</sequence>
<dbReference type="AlphaFoldDB" id="A0A419XA33"/>
<gene>
    <name evidence="1" type="ORF">BXY64_1645</name>
</gene>
<reference evidence="1 2" key="1">
    <citation type="submission" date="2018-09" db="EMBL/GenBank/DDBJ databases">
        <title>Genomic Encyclopedia of Archaeal and Bacterial Type Strains, Phase II (KMG-II): from individual species to whole genera.</title>
        <authorList>
            <person name="Goeker M."/>
        </authorList>
    </citation>
    <scope>NUCLEOTIDE SEQUENCE [LARGE SCALE GENOMIC DNA]</scope>
    <source>
        <strain evidence="1 2">DSM 21950</strain>
    </source>
</reference>
<organism evidence="1 2">
    <name type="scientific">Marinifilum flexuosum</name>
    <dbReference type="NCBI Taxonomy" id="1117708"/>
    <lineage>
        <taxon>Bacteria</taxon>
        <taxon>Pseudomonadati</taxon>
        <taxon>Bacteroidota</taxon>
        <taxon>Bacteroidia</taxon>
        <taxon>Marinilabiliales</taxon>
        <taxon>Marinifilaceae</taxon>
    </lineage>
</organism>
<dbReference type="EMBL" id="RAPQ01000008">
    <property type="protein sequence ID" value="RKE04618.1"/>
    <property type="molecule type" value="Genomic_DNA"/>
</dbReference>
<accession>A0A419XA33</accession>
<name>A0A419XA33_9BACT</name>
<proteinExistence type="predicted"/>
<evidence type="ECO:0000313" key="2">
    <source>
        <dbReference type="Proteomes" id="UP000284531"/>
    </source>
</evidence>
<comment type="caution">
    <text evidence="1">The sequence shown here is derived from an EMBL/GenBank/DDBJ whole genome shotgun (WGS) entry which is preliminary data.</text>
</comment>
<protein>
    <submittedName>
        <fullName evidence="1">Uncharacterized protein</fullName>
    </submittedName>
</protein>